<dbReference type="InterPro" id="IPR000242">
    <property type="entry name" value="PTP_cat"/>
</dbReference>
<dbReference type="PROSITE" id="PS50055">
    <property type="entry name" value="TYR_PHOSPHATASE_PTP"/>
    <property type="match status" value="1"/>
</dbReference>
<sequence length="459" mass="50202">FLLAGLLQPGRFGPSAAAWVWRRLLPTVPGRRPSGIPHWQGCQPKRWAAGAESGTSRLIIVLGRRTALGLTAVVCISVAAIGAAAALSAQRLSPPYQSARCYSRKRVISHQLSSAKHRLVCSSEKGTERGRNFRNGSGGHSNNRQPMQVLVEPSLKQPLIPASQQNSTSFCATAATGGTLQSVVGSATLQRQQQQQQQQQQQFGTLQSSSHVGTLPTLSIRSASSSAAFHQGPTDPVELRRINFQTPDVNKPKNRYANVIAYDHSRVVLQPLDGLPGSDYINAKLHGRLTGGRMPYIATQGPCQTLSGDFWRMIWGAEDQHCGDDDPLEERSRVKCDMYWPNKGSEVLFDYMTARPAEKREIHHFHVQRATGRTNGVARAACAPLPHVRPPGARLNTNPTPGPIVAHCSAPVPFVGRTGAFRSVIDAMPRTMKQEKERWTLYGHVTCLRAQRNTSMVPD</sequence>
<dbReference type="SUPFAM" id="SSF52799">
    <property type="entry name" value="(Phosphotyrosine protein) phosphatases II"/>
    <property type="match status" value="1"/>
</dbReference>
<keyword evidence="3" id="KW-1185">Reference proteome</keyword>
<feature type="region of interest" description="Disordered" evidence="1">
    <location>
        <begin position="122"/>
        <end position="145"/>
    </location>
</feature>
<dbReference type="AlphaFoldDB" id="A0A1I8F6X6"/>
<dbReference type="Pfam" id="PF00102">
    <property type="entry name" value="Y_phosphatase"/>
    <property type="match status" value="1"/>
</dbReference>
<proteinExistence type="predicted"/>
<feature type="domain" description="Tyrosine-protein phosphatase" evidence="2">
    <location>
        <begin position="250"/>
        <end position="459"/>
    </location>
</feature>
<evidence type="ECO:0000313" key="3">
    <source>
        <dbReference type="Proteomes" id="UP000095280"/>
    </source>
</evidence>
<protein>
    <submittedName>
        <fullName evidence="4">Tyrosine-protein phosphatase domain-containing protein</fullName>
    </submittedName>
</protein>
<dbReference type="Gene3D" id="3.90.190.10">
    <property type="entry name" value="Protein tyrosine phosphatase superfamily"/>
    <property type="match status" value="2"/>
</dbReference>
<dbReference type="PANTHER" id="PTHR19134">
    <property type="entry name" value="RECEPTOR-TYPE TYROSINE-PROTEIN PHOSPHATASE"/>
    <property type="match status" value="1"/>
</dbReference>
<dbReference type="PRINTS" id="PR00700">
    <property type="entry name" value="PRTYPHPHTASE"/>
</dbReference>
<evidence type="ECO:0000313" key="4">
    <source>
        <dbReference type="WBParaSite" id="maker-unitig_22835-snap-gene-0.2-mRNA-1"/>
    </source>
</evidence>
<evidence type="ECO:0000256" key="1">
    <source>
        <dbReference type="SAM" id="MobiDB-lite"/>
    </source>
</evidence>
<dbReference type="InterPro" id="IPR050348">
    <property type="entry name" value="Protein-Tyr_Phosphatase"/>
</dbReference>
<reference evidence="4" key="1">
    <citation type="submission" date="2016-11" db="UniProtKB">
        <authorList>
            <consortium name="WormBaseParasite"/>
        </authorList>
    </citation>
    <scope>IDENTIFICATION</scope>
</reference>
<dbReference type="InterPro" id="IPR029021">
    <property type="entry name" value="Prot-tyrosine_phosphatase-like"/>
</dbReference>
<dbReference type="PANTHER" id="PTHR19134:SF531">
    <property type="entry name" value="TYROSINE-PROTEIN PHOSPHATASE LAR"/>
    <property type="match status" value="1"/>
</dbReference>
<dbReference type="SMART" id="SM00194">
    <property type="entry name" value="PTPc"/>
    <property type="match status" value="1"/>
</dbReference>
<dbReference type="WBParaSite" id="maker-unitig_22835-snap-gene-0.2-mRNA-1">
    <property type="protein sequence ID" value="maker-unitig_22835-snap-gene-0.2-mRNA-1"/>
    <property type="gene ID" value="maker-unitig_22835-snap-gene-0.2"/>
</dbReference>
<organism evidence="3 4">
    <name type="scientific">Macrostomum lignano</name>
    <dbReference type="NCBI Taxonomy" id="282301"/>
    <lineage>
        <taxon>Eukaryota</taxon>
        <taxon>Metazoa</taxon>
        <taxon>Spiralia</taxon>
        <taxon>Lophotrochozoa</taxon>
        <taxon>Platyhelminthes</taxon>
        <taxon>Rhabditophora</taxon>
        <taxon>Macrostomorpha</taxon>
        <taxon>Macrostomida</taxon>
        <taxon>Macrostomidae</taxon>
        <taxon>Macrostomum</taxon>
    </lineage>
</organism>
<accession>A0A1I8F6X6</accession>
<dbReference type="GO" id="GO:0004725">
    <property type="term" value="F:protein tyrosine phosphatase activity"/>
    <property type="evidence" value="ECO:0007669"/>
    <property type="project" value="InterPro"/>
</dbReference>
<name>A0A1I8F6X6_9PLAT</name>
<dbReference type="Proteomes" id="UP000095280">
    <property type="component" value="Unplaced"/>
</dbReference>
<evidence type="ECO:0000259" key="2">
    <source>
        <dbReference type="PROSITE" id="PS50055"/>
    </source>
</evidence>